<organism evidence="4 5">
    <name type="scientific">Phakopsora pachyrhizi</name>
    <name type="common">Asian soybean rust disease fungus</name>
    <dbReference type="NCBI Taxonomy" id="170000"/>
    <lineage>
        <taxon>Eukaryota</taxon>
        <taxon>Fungi</taxon>
        <taxon>Dikarya</taxon>
        <taxon>Basidiomycota</taxon>
        <taxon>Pucciniomycotina</taxon>
        <taxon>Pucciniomycetes</taxon>
        <taxon>Pucciniales</taxon>
        <taxon>Phakopsoraceae</taxon>
        <taxon>Phakopsora</taxon>
    </lineage>
</organism>
<dbReference type="GO" id="GO:0005829">
    <property type="term" value="C:cytosol"/>
    <property type="evidence" value="ECO:0007669"/>
    <property type="project" value="GOC"/>
</dbReference>
<dbReference type="GO" id="GO:0016020">
    <property type="term" value="C:membrane"/>
    <property type="evidence" value="ECO:0007669"/>
    <property type="project" value="InterPro"/>
</dbReference>
<reference evidence="4" key="1">
    <citation type="submission" date="2022-06" db="EMBL/GenBank/DDBJ databases">
        <authorList>
            <consortium name="SYNGENTA / RWTH Aachen University"/>
        </authorList>
    </citation>
    <scope>NUCLEOTIDE SEQUENCE</scope>
</reference>
<dbReference type="Proteomes" id="UP001153365">
    <property type="component" value="Unassembled WGS sequence"/>
</dbReference>
<dbReference type="EMBL" id="CALTRL010005845">
    <property type="protein sequence ID" value="CAH7687245.1"/>
    <property type="molecule type" value="Genomic_DNA"/>
</dbReference>
<name>A0AAV0BKY9_PHAPC</name>
<keyword evidence="1" id="KW-0677">Repeat</keyword>
<keyword evidence="2" id="KW-0325">Glycoprotein</keyword>
<dbReference type="Pfam" id="PF15902">
    <property type="entry name" value="Sortilin-Vps10"/>
    <property type="match status" value="1"/>
</dbReference>
<accession>A0AAV0BKY9</accession>
<dbReference type="GO" id="GO:0005794">
    <property type="term" value="C:Golgi apparatus"/>
    <property type="evidence" value="ECO:0007669"/>
    <property type="project" value="TreeGrafter"/>
</dbReference>
<dbReference type="SUPFAM" id="SSF110296">
    <property type="entry name" value="Oligoxyloglucan reducing end-specific cellobiohydrolase"/>
    <property type="match status" value="1"/>
</dbReference>
<evidence type="ECO:0000256" key="2">
    <source>
        <dbReference type="ARBA" id="ARBA00023180"/>
    </source>
</evidence>
<dbReference type="PANTHER" id="PTHR12106">
    <property type="entry name" value="SORTILIN RELATED"/>
    <property type="match status" value="1"/>
</dbReference>
<dbReference type="InterPro" id="IPR006581">
    <property type="entry name" value="VPS10"/>
</dbReference>
<evidence type="ECO:0000313" key="4">
    <source>
        <dbReference type="EMBL" id="CAH7687245.1"/>
    </source>
</evidence>
<feature type="domain" description="VPS10" evidence="3">
    <location>
        <begin position="1"/>
        <end position="412"/>
    </location>
</feature>
<gene>
    <name evidence="4" type="ORF">PPACK8108_LOCUS22000</name>
</gene>
<dbReference type="GO" id="GO:0006623">
    <property type="term" value="P:protein targeting to vacuole"/>
    <property type="evidence" value="ECO:0007669"/>
    <property type="project" value="TreeGrafter"/>
</dbReference>
<sequence length="412" mass="45059">MLTGQTKSPREARIYTSIDFFVKDRKLVDLGLGKNSRGVVGMGAVQRYLVAALKPGNIFSEKLADGHSEPDEMLLFVSENGQDWSRGKFTHGHGLKENAYTIVESTSHSIMVDVLTNTSASSDFEKIVAVEGISIANTILNVEEIEAHKEEVKVQTKITFDDGGHWSLIHAPEKNVRGKGFKCDVSDIQSCALHLHSVTQPHNFGRVFSTPSPGILMGVGTVGEQLLPYGDCDTFLSIDGGLDLKMIKEGATKYEIGDQGGLIVLINDESNTDEVDYIVDFGKTSHLTRAPGMTGGNGLPALDEPRSQTAHLLPLSPPNTSTSSYFQTADPFLNHCSRFEERKDDWLTGFCPIDEFNRTARTNSQANEGDNKFFEGTSNGLQEVGVDDGRFDGYFYEPSVLSDVPIGVIDQE</sequence>
<keyword evidence="5" id="KW-1185">Reference proteome</keyword>
<dbReference type="GO" id="GO:0006896">
    <property type="term" value="P:Golgi to vacuole transport"/>
    <property type="evidence" value="ECO:0007669"/>
    <property type="project" value="TreeGrafter"/>
</dbReference>
<dbReference type="AlphaFoldDB" id="A0AAV0BKY9"/>
<proteinExistence type="predicted"/>
<evidence type="ECO:0000259" key="3">
    <source>
        <dbReference type="SMART" id="SM00602"/>
    </source>
</evidence>
<comment type="caution">
    <text evidence="4">The sequence shown here is derived from an EMBL/GenBank/DDBJ whole genome shotgun (WGS) entry which is preliminary data.</text>
</comment>
<dbReference type="SMART" id="SM00602">
    <property type="entry name" value="VPS10"/>
    <property type="match status" value="1"/>
</dbReference>
<dbReference type="PANTHER" id="PTHR12106:SF27">
    <property type="entry name" value="SORTILIN-RELATED RECEPTOR"/>
    <property type="match status" value="1"/>
</dbReference>
<protein>
    <recommendedName>
        <fullName evidence="3">VPS10 domain-containing protein</fullName>
    </recommendedName>
</protein>
<evidence type="ECO:0000256" key="1">
    <source>
        <dbReference type="ARBA" id="ARBA00022737"/>
    </source>
</evidence>
<dbReference type="InterPro" id="IPR050310">
    <property type="entry name" value="VPS10-sortilin"/>
</dbReference>
<dbReference type="InterPro" id="IPR031778">
    <property type="entry name" value="Sortilin_N"/>
</dbReference>
<evidence type="ECO:0000313" key="5">
    <source>
        <dbReference type="Proteomes" id="UP001153365"/>
    </source>
</evidence>
<dbReference type="GO" id="GO:0006895">
    <property type="term" value="P:Golgi to endosome transport"/>
    <property type="evidence" value="ECO:0007669"/>
    <property type="project" value="TreeGrafter"/>
</dbReference>